<comment type="caution">
    <text evidence="2">The sequence shown here is derived from an EMBL/GenBank/DDBJ whole genome shotgun (WGS) entry which is preliminary data.</text>
</comment>
<evidence type="ECO:0000313" key="2">
    <source>
        <dbReference type="EMBL" id="TNN38699.1"/>
    </source>
</evidence>
<feature type="region of interest" description="Disordered" evidence="1">
    <location>
        <begin position="103"/>
        <end position="122"/>
    </location>
</feature>
<gene>
    <name evidence="2" type="ORF">EYF80_051135</name>
</gene>
<proteinExistence type="predicted"/>
<reference evidence="2 3" key="1">
    <citation type="submission" date="2019-03" db="EMBL/GenBank/DDBJ databases">
        <title>First draft genome of Liparis tanakae, snailfish: a comprehensive survey of snailfish specific genes.</title>
        <authorList>
            <person name="Kim W."/>
            <person name="Song I."/>
            <person name="Jeong J.-H."/>
            <person name="Kim D."/>
            <person name="Kim S."/>
            <person name="Ryu S."/>
            <person name="Song J.Y."/>
            <person name="Lee S.K."/>
        </authorList>
    </citation>
    <scope>NUCLEOTIDE SEQUENCE [LARGE SCALE GENOMIC DNA]</scope>
    <source>
        <tissue evidence="2">Muscle</tissue>
    </source>
</reference>
<sequence>MNKTKVVDHGKKISYGKDERSLPTATTALPQLCHSSAMTHGSYTAPHLEKRESAVVISRRGGTPSLGIPSDGYAPTLYGDRSEGLTVTPVLCLWPLVKAIRPSMQRAQRQQPKNCPIGKKRR</sequence>
<organism evidence="2 3">
    <name type="scientific">Liparis tanakae</name>
    <name type="common">Tanaka's snailfish</name>
    <dbReference type="NCBI Taxonomy" id="230148"/>
    <lineage>
        <taxon>Eukaryota</taxon>
        <taxon>Metazoa</taxon>
        <taxon>Chordata</taxon>
        <taxon>Craniata</taxon>
        <taxon>Vertebrata</taxon>
        <taxon>Euteleostomi</taxon>
        <taxon>Actinopterygii</taxon>
        <taxon>Neopterygii</taxon>
        <taxon>Teleostei</taxon>
        <taxon>Neoteleostei</taxon>
        <taxon>Acanthomorphata</taxon>
        <taxon>Eupercaria</taxon>
        <taxon>Perciformes</taxon>
        <taxon>Cottioidei</taxon>
        <taxon>Cottales</taxon>
        <taxon>Liparidae</taxon>
        <taxon>Liparis</taxon>
    </lineage>
</organism>
<name>A0A4Z2FBY0_9TELE</name>
<evidence type="ECO:0000256" key="1">
    <source>
        <dbReference type="SAM" id="MobiDB-lite"/>
    </source>
</evidence>
<evidence type="ECO:0000313" key="3">
    <source>
        <dbReference type="Proteomes" id="UP000314294"/>
    </source>
</evidence>
<protein>
    <submittedName>
        <fullName evidence="2">Uncharacterized protein</fullName>
    </submittedName>
</protein>
<dbReference type="Proteomes" id="UP000314294">
    <property type="component" value="Unassembled WGS sequence"/>
</dbReference>
<accession>A0A4Z2FBY0</accession>
<dbReference type="EMBL" id="SRLO01001348">
    <property type="protein sequence ID" value="TNN38699.1"/>
    <property type="molecule type" value="Genomic_DNA"/>
</dbReference>
<keyword evidence="3" id="KW-1185">Reference proteome</keyword>
<dbReference type="AlphaFoldDB" id="A0A4Z2FBY0"/>